<keyword evidence="3" id="KW-0716">Sensory transduction</keyword>
<dbReference type="SUPFAM" id="SSF55120">
    <property type="entry name" value="Pseudouridine synthase"/>
    <property type="match status" value="1"/>
</dbReference>
<dbReference type="SUPFAM" id="SSF55073">
    <property type="entry name" value="Nucleotide cyclase"/>
    <property type="match status" value="2"/>
</dbReference>
<dbReference type="InterPro" id="IPR052155">
    <property type="entry name" value="Biofilm_reg_signaling"/>
</dbReference>
<dbReference type="Pfam" id="PF00990">
    <property type="entry name" value="GGDEF"/>
    <property type="match status" value="2"/>
</dbReference>
<name>B9G0G0_ORYSJ</name>
<dbReference type="CDD" id="cd01949">
    <property type="entry name" value="GGDEF"/>
    <property type="match status" value="2"/>
</dbReference>
<dbReference type="InterPro" id="IPR020103">
    <property type="entry name" value="PsdUridine_synth_cat_dom_sf"/>
</dbReference>
<dbReference type="GO" id="GO:0003723">
    <property type="term" value="F:RNA binding"/>
    <property type="evidence" value="ECO:0007669"/>
    <property type="project" value="UniProtKB-KW"/>
</dbReference>
<feature type="transmembrane region" description="Helical" evidence="8">
    <location>
        <begin position="972"/>
        <end position="995"/>
    </location>
</feature>
<feature type="domain" description="PAC" evidence="10">
    <location>
        <begin position="286"/>
        <end position="337"/>
    </location>
</feature>
<dbReference type="FunFam" id="3.30.70.1560:FF:000002">
    <property type="entry name" value="Pseudouridine synthase"/>
    <property type="match status" value="1"/>
</dbReference>
<dbReference type="InterPro" id="IPR035965">
    <property type="entry name" value="PAS-like_dom_sf"/>
</dbReference>
<dbReference type="GO" id="GO:0009881">
    <property type="term" value="F:photoreceptor activity"/>
    <property type="evidence" value="ECO:0007669"/>
    <property type="project" value="UniProtKB-KW"/>
</dbReference>
<dbReference type="Pfam" id="PF00849">
    <property type="entry name" value="PseudoU_synth_2"/>
    <property type="match status" value="1"/>
</dbReference>
<dbReference type="SUPFAM" id="SSF55174">
    <property type="entry name" value="Alpha-L RNA-binding motif"/>
    <property type="match status" value="1"/>
</dbReference>
<dbReference type="Gene3D" id="3.30.450.20">
    <property type="entry name" value="PAS domain"/>
    <property type="match status" value="1"/>
</dbReference>
<dbReference type="PANTHER" id="PTHR44757:SF4">
    <property type="entry name" value="DIGUANYLATE CYCLASE DGCE-RELATED"/>
    <property type="match status" value="1"/>
</dbReference>
<dbReference type="GO" id="GO:0009982">
    <property type="term" value="F:pseudouridine synthase activity"/>
    <property type="evidence" value="ECO:0007669"/>
    <property type="project" value="InterPro"/>
</dbReference>
<evidence type="ECO:0000256" key="9">
    <source>
        <dbReference type="SAM" id="SignalP"/>
    </source>
</evidence>
<comment type="similarity">
    <text evidence="1">Belongs to the pseudouridine synthase RsuA family.</text>
</comment>
<dbReference type="CDD" id="cd01948">
    <property type="entry name" value="EAL"/>
    <property type="match status" value="1"/>
</dbReference>
<feature type="transmembrane region" description="Helical" evidence="8">
    <location>
        <begin position="1040"/>
        <end position="1060"/>
    </location>
</feature>
<dbReference type="GO" id="GO:0006364">
    <property type="term" value="P:rRNA processing"/>
    <property type="evidence" value="ECO:0007669"/>
    <property type="project" value="UniProtKB-ARBA"/>
</dbReference>
<dbReference type="InterPro" id="IPR000014">
    <property type="entry name" value="PAS"/>
</dbReference>
<dbReference type="InterPro" id="IPR035919">
    <property type="entry name" value="EAL_sf"/>
</dbReference>
<dbReference type="Pfam" id="PF01479">
    <property type="entry name" value="S4"/>
    <property type="match status" value="1"/>
</dbReference>
<dbReference type="Pfam" id="PF00563">
    <property type="entry name" value="EAL"/>
    <property type="match status" value="1"/>
</dbReference>
<evidence type="ECO:0000256" key="1">
    <source>
        <dbReference type="ARBA" id="ARBA00008348"/>
    </source>
</evidence>
<dbReference type="Gene3D" id="3.30.70.580">
    <property type="entry name" value="Pseudouridine synthase I, catalytic domain, N-terminal subdomain"/>
    <property type="match status" value="1"/>
</dbReference>
<feature type="transmembrane region" description="Helical" evidence="8">
    <location>
        <begin position="1066"/>
        <end position="1089"/>
    </location>
</feature>
<dbReference type="InterPro" id="IPR001610">
    <property type="entry name" value="PAC"/>
</dbReference>
<dbReference type="InterPro" id="IPR001633">
    <property type="entry name" value="EAL_dom"/>
</dbReference>
<dbReference type="CDD" id="cd00130">
    <property type="entry name" value="PAS"/>
    <property type="match status" value="1"/>
</dbReference>
<dbReference type="Gene3D" id="3.20.20.450">
    <property type="entry name" value="EAL domain"/>
    <property type="match status" value="1"/>
</dbReference>
<dbReference type="InterPro" id="IPR000748">
    <property type="entry name" value="PsdUridine_synth_RsuA/RluB/E/F"/>
</dbReference>
<evidence type="ECO:0000256" key="4">
    <source>
        <dbReference type="ARBA" id="ARBA00022991"/>
    </source>
</evidence>
<dbReference type="SMART" id="SM00363">
    <property type="entry name" value="S4"/>
    <property type="match status" value="1"/>
</dbReference>
<dbReference type="Gene3D" id="3.10.290.10">
    <property type="entry name" value="RNA-binding S4 domain"/>
    <property type="match status" value="1"/>
</dbReference>
<dbReference type="PROSITE" id="PS50889">
    <property type="entry name" value="S4"/>
    <property type="match status" value="1"/>
</dbReference>
<dbReference type="FunFam" id="3.30.70.270:FF:000001">
    <property type="entry name" value="Diguanylate cyclase domain protein"/>
    <property type="match status" value="1"/>
</dbReference>
<dbReference type="InterPro" id="IPR018496">
    <property type="entry name" value="PsdUridine_synth_RsuA/RluB_CS"/>
</dbReference>
<feature type="chain" id="PRO_5002884227" evidence="9">
    <location>
        <begin position="18"/>
        <end position="1502"/>
    </location>
</feature>
<keyword evidence="9" id="KW-0732">Signal</keyword>
<evidence type="ECO:0000256" key="2">
    <source>
        <dbReference type="ARBA" id="ARBA00022543"/>
    </source>
</evidence>
<keyword evidence="8" id="KW-0812">Transmembrane</keyword>
<dbReference type="InterPro" id="IPR043128">
    <property type="entry name" value="Rev_trsase/Diguanyl_cyclase"/>
</dbReference>
<dbReference type="SMART" id="SM00086">
    <property type="entry name" value="PAC"/>
    <property type="match status" value="1"/>
</dbReference>
<keyword evidence="5" id="KW-0675">Receptor</keyword>
<evidence type="ECO:0000259" key="10">
    <source>
        <dbReference type="PROSITE" id="PS50113"/>
    </source>
</evidence>
<evidence type="ECO:0000256" key="3">
    <source>
        <dbReference type="ARBA" id="ARBA00022606"/>
    </source>
</evidence>
<keyword evidence="6" id="KW-0413">Isomerase</keyword>
<keyword evidence="8" id="KW-1133">Transmembrane helix</keyword>
<dbReference type="Gene3D" id="3.30.70.1560">
    <property type="entry name" value="Alpha-L RNA-binding motif"/>
    <property type="match status" value="1"/>
</dbReference>
<dbReference type="Gene3D" id="3.30.70.270">
    <property type="match status" value="2"/>
</dbReference>
<evidence type="ECO:0000259" key="11">
    <source>
        <dbReference type="PROSITE" id="PS50883"/>
    </source>
</evidence>
<feature type="transmembrane region" description="Helical" evidence="8">
    <location>
        <begin position="181"/>
        <end position="205"/>
    </location>
</feature>
<evidence type="ECO:0000259" key="12">
    <source>
        <dbReference type="PROSITE" id="PS50887"/>
    </source>
</evidence>
<accession>B9G0G0</accession>
<dbReference type="SUPFAM" id="SSF55785">
    <property type="entry name" value="PYP-like sensor domain (PAS domain)"/>
    <property type="match status" value="1"/>
</dbReference>
<dbReference type="PANTHER" id="PTHR44757">
    <property type="entry name" value="DIGUANYLATE CYCLASE DGCP"/>
    <property type="match status" value="1"/>
</dbReference>
<dbReference type="PROSITE" id="PS01149">
    <property type="entry name" value="PSI_RSU"/>
    <property type="match status" value="1"/>
</dbReference>
<dbReference type="InterPro" id="IPR011623">
    <property type="entry name" value="7TMR_DISM_rcpt_extracell_dom1"/>
</dbReference>
<dbReference type="SUPFAM" id="SSF141868">
    <property type="entry name" value="EAL domain-like"/>
    <property type="match status" value="1"/>
</dbReference>
<dbReference type="Pfam" id="PF13426">
    <property type="entry name" value="PAS_9"/>
    <property type="match status" value="1"/>
</dbReference>
<evidence type="ECO:0000256" key="5">
    <source>
        <dbReference type="ARBA" id="ARBA00023170"/>
    </source>
</evidence>
<sequence length="1502" mass="165629">MAIGLVALSALIQELQAASTAWIAGQGYWSRGQQDATAALSRYLARGNVQDLDDARQALQVPLGDLQARLALEQAEPDEEKARQGFLQGGNAHADIPRLVFSFRYARDIGAFREATALWRQTDGDLMALQRLVDELQRRHEGGPLLTATRDQYLQQLRDLDQRMKVQSQAFSQALLRMATLVRLATLMVAGLSVLAISLMAVALARRVGKDLTEHESRFRAAFYQANVGMLKLDTEGKVIEANQAMADILDHRRDVLLQLSLADLLMDGELVIDGVGRIDWDRQLRPSELRFRRRDGSLVWGRWSGTGVRSAGGGLSVFAIIEDVSQNHALAREIEHHASHDPLTGLINRREIERLLERALLQVRSEGGTHALCYINLDHFKLVNDSFGHAAGDQMLRSFAEYLVAAVRDGDWVGRLGADEFAVFLAHAGQDEAKRVLQRVIRNLGQATFLVSEGSPQLSCSIGVVEVSADAPDVNWLMSAADSACYAAKQAGRNRVHCFNENRMALEERRREAERLQGVSLAMAENRMVLYAQRIARVGDPTYLHYEVLVRMRGSDGSLHLPGQFMPAVERYGMAVALDRHVLGLLFRHLQVCPAHVRQLGLCNVNVSAQSIAEPGFLAFVCDLLERNRALASKLCFEITETAAISNLSQARAFIDAVKARGCRMALDDFGSGLSSFGYLRQLPADILKIDGAFVRDMDTDPVSHATVRAISELGRELQMEVVAEWVETAEVAAALTRLGVQGLQGYAVERPQPLERMTLADLRPVRLVAVKGTGRGVGGRQWQYGTGAVLVVLLVWLATPWPLWAAAAEAGRDYLLVGAATDEPTPHRACTPGMLAGHRQQVQVPAPPGGWSGQPQALDVFNVFAGEVRVQYGDREICGNMHDARTRDSRFRAGIGLVAVPPAGSHDPFLVSWQTPLKARWVPTLRLGAPSPVQQNDTARLLVRAACIAVAIALALSALMAFLTTRDRSFLVYIAGTTVLVLWQAILGGLSGYPEPWLPVGERGAWWLLVLTAATQALVLPALWRLNGGDRLLPRSRPFQLLALWGLLALAALVPWLPWDSLAWVAQGLQVSYLLGCGLALMAGVWARLRGDRWAQAGLAALAPMLVLILADACRAAWLLEYRVEALQLAVTWLLMMAAYALNQRLGRLRQQRDELRQLAETDGLTGLPNRRAGLQQLARHLERVDRERGPLVIGFLDIDLFKDINDRHGHAVGDQVLVAVARALRAARAGRNRVFDGEELDPPGPGMKPRRAAMPDNRAMTTRLNKHIADTGFCSRREADRLIAARRVTVNGHPAGTGAVVGEEDQVLVDGQPLRARVARKPGARRHVYIALNKPVGVTCTTETSVKGNIVDFVGHEQRIFPIGRLDKDSEGLILMTSNGDIVNQILRAENGHQKEYLVAVNKPVTDEFLRGMARGVRIHDQMTLPCKTSRIAKFGFRITLQQGLNRQIRLMAAEFGYRVTQLRRVRIDNIKIGALKPGQWRNLTEQELQGLLPKQLDW</sequence>
<organism evidence="13">
    <name type="scientific">Oryza sativa subsp. japonica</name>
    <name type="common">Rice</name>
    <dbReference type="NCBI Taxonomy" id="39947"/>
    <lineage>
        <taxon>Eukaryota</taxon>
        <taxon>Viridiplantae</taxon>
        <taxon>Streptophyta</taxon>
        <taxon>Embryophyta</taxon>
        <taxon>Tracheophyta</taxon>
        <taxon>Spermatophyta</taxon>
        <taxon>Magnoliopsida</taxon>
        <taxon>Liliopsida</taxon>
        <taxon>Poales</taxon>
        <taxon>Poaceae</taxon>
        <taxon>BOP clade</taxon>
        <taxon>Oryzoideae</taxon>
        <taxon>Oryzeae</taxon>
        <taxon>Oryzinae</taxon>
        <taxon>Oryza</taxon>
        <taxon>Oryza sativa</taxon>
    </lineage>
</organism>
<feature type="domain" description="EAL" evidence="11">
    <location>
        <begin position="513"/>
        <end position="767"/>
    </location>
</feature>
<dbReference type="InterPro" id="IPR000160">
    <property type="entry name" value="GGDEF_dom"/>
</dbReference>
<dbReference type="PROSITE" id="PS50113">
    <property type="entry name" value="PAC"/>
    <property type="match status" value="1"/>
</dbReference>
<dbReference type="CDD" id="cd02554">
    <property type="entry name" value="PseudoU_synth_RluF"/>
    <property type="match status" value="1"/>
</dbReference>
<dbReference type="InterPro" id="IPR042092">
    <property type="entry name" value="PsdUridine_s_RsuA/RluB/E/F_cat"/>
</dbReference>
<keyword evidence="8" id="KW-0472">Membrane</keyword>
<dbReference type="PROSITE" id="PS50887">
    <property type="entry name" value="GGDEF"/>
    <property type="match status" value="1"/>
</dbReference>
<dbReference type="InterPro" id="IPR029787">
    <property type="entry name" value="Nucleotide_cyclase"/>
</dbReference>
<dbReference type="NCBIfam" id="TIGR00093">
    <property type="entry name" value="pseudouridine synthase"/>
    <property type="match status" value="1"/>
</dbReference>
<dbReference type="PROSITE" id="PS50883">
    <property type="entry name" value="EAL"/>
    <property type="match status" value="1"/>
</dbReference>
<dbReference type="GO" id="GO:0009637">
    <property type="term" value="P:response to blue light"/>
    <property type="evidence" value="ECO:0007669"/>
    <property type="project" value="UniProtKB-ARBA"/>
</dbReference>
<reference evidence="13" key="1">
    <citation type="journal article" date="2005" name="PLoS Biol.">
        <title>The genomes of Oryza sativa: a history of duplications.</title>
        <authorList>
            <person name="Yu J."/>
            <person name="Wang J."/>
            <person name="Lin W."/>
            <person name="Li S."/>
            <person name="Li H."/>
            <person name="Zhou J."/>
            <person name="Ni P."/>
            <person name="Dong W."/>
            <person name="Hu S."/>
            <person name="Zeng C."/>
            <person name="Zhang J."/>
            <person name="Zhang Y."/>
            <person name="Li R."/>
            <person name="Xu Z."/>
            <person name="Li S."/>
            <person name="Li X."/>
            <person name="Zheng H."/>
            <person name="Cong L."/>
            <person name="Lin L."/>
            <person name="Yin J."/>
            <person name="Geng J."/>
            <person name="Li G."/>
            <person name="Shi J."/>
            <person name="Liu J."/>
            <person name="Lv H."/>
            <person name="Li J."/>
            <person name="Wang J."/>
            <person name="Deng Y."/>
            <person name="Ran L."/>
            <person name="Shi X."/>
            <person name="Wang X."/>
            <person name="Wu Q."/>
            <person name="Li C."/>
            <person name="Ren X."/>
            <person name="Wang J."/>
            <person name="Wang X."/>
            <person name="Li D."/>
            <person name="Liu D."/>
            <person name="Zhang X."/>
            <person name="Ji Z."/>
            <person name="Zhao W."/>
            <person name="Sun Y."/>
            <person name="Zhang Z."/>
            <person name="Bao J."/>
            <person name="Han Y."/>
            <person name="Dong L."/>
            <person name="Ji J."/>
            <person name="Chen P."/>
            <person name="Wu S."/>
            <person name="Liu J."/>
            <person name="Xiao Y."/>
            <person name="Bu D."/>
            <person name="Tan J."/>
            <person name="Yang L."/>
            <person name="Ye C."/>
            <person name="Zhang J."/>
            <person name="Xu J."/>
            <person name="Zhou Y."/>
            <person name="Yu Y."/>
            <person name="Zhang B."/>
            <person name="Zhuang S."/>
            <person name="Wei H."/>
            <person name="Liu B."/>
            <person name="Lei M."/>
            <person name="Yu H."/>
            <person name="Li Y."/>
            <person name="Xu H."/>
            <person name="Wei S."/>
            <person name="He X."/>
            <person name="Fang L."/>
            <person name="Zhang Z."/>
            <person name="Zhang Y."/>
            <person name="Huang X."/>
            <person name="Su Z."/>
            <person name="Tong W."/>
            <person name="Li J."/>
            <person name="Tong Z."/>
            <person name="Li S."/>
            <person name="Ye J."/>
            <person name="Wang L."/>
            <person name="Fang L."/>
            <person name="Lei T."/>
            <person name="Chen C."/>
            <person name="Chen H."/>
            <person name="Xu Z."/>
            <person name="Li H."/>
            <person name="Huang H."/>
            <person name="Zhang F."/>
            <person name="Xu H."/>
            <person name="Li N."/>
            <person name="Zhao C."/>
            <person name="Li S."/>
            <person name="Dong L."/>
            <person name="Huang Y."/>
            <person name="Li L."/>
            <person name="Xi Y."/>
            <person name="Qi Q."/>
            <person name="Li W."/>
            <person name="Zhang B."/>
            <person name="Hu W."/>
            <person name="Zhang Y."/>
            <person name="Tian X."/>
            <person name="Jiao Y."/>
            <person name="Liang X."/>
            <person name="Jin J."/>
            <person name="Gao L."/>
            <person name="Zheng W."/>
            <person name="Hao B."/>
            <person name="Liu S."/>
            <person name="Wang W."/>
            <person name="Yuan L."/>
            <person name="Cao M."/>
            <person name="McDermott J."/>
            <person name="Samudrala R."/>
            <person name="Wang J."/>
            <person name="Wong G.K."/>
            <person name="Yang H."/>
        </authorList>
    </citation>
    <scope>NUCLEOTIDE SEQUENCE [LARGE SCALE GENOMIC DNA]</scope>
</reference>
<dbReference type="InterPro" id="IPR006145">
    <property type="entry name" value="PsdUridine_synth_RsuA/RluA"/>
</dbReference>
<dbReference type="GO" id="GO:0001522">
    <property type="term" value="P:pseudouridine synthesis"/>
    <property type="evidence" value="ECO:0007669"/>
    <property type="project" value="InterPro"/>
</dbReference>
<feature type="signal peptide" evidence="9">
    <location>
        <begin position="1"/>
        <end position="17"/>
    </location>
</feature>
<dbReference type="InterPro" id="IPR036986">
    <property type="entry name" value="S4_RNA-bd_sf"/>
</dbReference>
<evidence type="ECO:0000256" key="7">
    <source>
        <dbReference type="PROSITE-ProRule" id="PRU00182"/>
    </source>
</evidence>
<dbReference type="InterPro" id="IPR002942">
    <property type="entry name" value="S4_RNA-bd"/>
</dbReference>
<dbReference type="InterPro" id="IPR000700">
    <property type="entry name" value="PAS-assoc_C"/>
</dbReference>
<evidence type="ECO:0000313" key="13">
    <source>
        <dbReference type="EMBL" id="EEE68527.1"/>
    </source>
</evidence>
<feature type="transmembrane region" description="Helical" evidence="8">
    <location>
        <begin position="943"/>
        <end position="965"/>
    </location>
</feature>
<keyword evidence="2" id="KW-0600">Photoreceptor protein</keyword>
<dbReference type="FunFam" id="3.10.290.10:FF:000003">
    <property type="entry name" value="Pseudouridine synthase"/>
    <property type="match status" value="1"/>
</dbReference>
<reference evidence="13" key="2">
    <citation type="submission" date="2008-12" db="EMBL/GenBank/DDBJ databases">
        <title>Improved gene annotation of the rice (Oryza sativa) genomes.</title>
        <authorList>
            <person name="Wang J."/>
            <person name="Li R."/>
            <person name="Fan W."/>
            <person name="Huang Q."/>
            <person name="Zhang J."/>
            <person name="Zhou Y."/>
            <person name="Hu Y."/>
            <person name="Zi S."/>
            <person name="Li J."/>
            <person name="Ni P."/>
            <person name="Zheng H."/>
            <person name="Zhang Y."/>
            <person name="Zhao M."/>
            <person name="Hao Q."/>
            <person name="McDermott J."/>
            <person name="Samudrala R."/>
            <person name="Kristiansen K."/>
            <person name="Wong G.K.-S."/>
        </authorList>
    </citation>
    <scope>NUCLEOTIDE SEQUENCE</scope>
</reference>
<feature type="transmembrane region" description="Helical" evidence="8">
    <location>
        <begin position="1101"/>
        <end position="1122"/>
    </location>
</feature>
<evidence type="ECO:0000256" key="8">
    <source>
        <dbReference type="SAM" id="Phobius"/>
    </source>
</evidence>
<proteinExistence type="inferred from homology"/>
<dbReference type="NCBIfam" id="TIGR00254">
    <property type="entry name" value="GGDEF"/>
    <property type="match status" value="2"/>
</dbReference>
<dbReference type="InterPro" id="IPR020094">
    <property type="entry name" value="TruA/RsuA/RluB/E/F_N"/>
</dbReference>
<feature type="transmembrane region" description="Helical" evidence="8">
    <location>
        <begin position="1128"/>
        <end position="1145"/>
    </location>
</feature>
<protein>
    <submittedName>
        <fullName evidence="13">Uncharacterized protein</fullName>
    </submittedName>
</protein>
<dbReference type="SMART" id="SM00052">
    <property type="entry name" value="EAL"/>
    <property type="match status" value="1"/>
</dbReference>
<dbReference type="SMART" id="SM00091">
    <property type="entry name" value="PAS"/>
    <property type="match status" value="1"/>
</dbReference>
<feature type="transmembrane region" description="Helical" evidence="8">
    <location>
        <begin position="1007"/>
        <end position="1028"/>
    </location>
</feature>
<gene>
    <name evidence="13" type="ORF">OsJ_26969</name>
</gene>
<feature type="domain" description="GGDEF" evidence="12">
    <location>
        <begin position="369"/>
        <end position="502"/>
    </location>
</feature>
<dbReference type="SMART" id="SM00267">
    <property type="entry name" value="GGDEF"/>
    <property type="match status" value="2"/>
</dbReference>
<dbReference type="Pfam" id="PF07695">
    <property type="entry name" value="7TMR-DISM_7TM"/>
    <property type="match status" value="1"/>
</dbReference>
<keyword evidence="7" id="KW-0694">RNA-binding</keyword>
<dbReference type="CDD" id="cd00165">
    <property type="entry name" value="S4"/>
    <property type="match status" value="1"/>
</dbReference>
<dbReference type="Proteomes" id="UP000007752">
    <property type="component" value="Chromosome 8"/>
</dbReference>
<keyword evidence="4" id="KW-0157">Chromophore</keyword>
<dbReference type="NCBIfam" id="TIGR00229">
    <property type="entry name" value="sensory_box"/>
    <property type="match status" value="1"/>
</dbReference>
<dbReference type="EMBL" id="CM000145">
    <property type="protein sequence ID" value="EEE68527.1"/>
    <property type="molecule type" value="Genomic_DNA"/>
</dbReference>
<evidence type="ECO:0000256" key="6">
    <source>
        <dbReference type="ARBA" id="ARBA00023235"/>
    </source>
</evidence>